<dbReference type="STRING" id="1048983.EL17_23220"/>
<name>A0A074KS45_9BACT</name>
<evidence type="ECO:0000259" key="1">
    <source>
        <dbReference type="PROSITE" id="PS51352"/>
    </source>
</evidence>
<accession>A0A074KS45</accession>
<proteinExistence type="predicted"/>
<dbReference type="EMBL" id="JMIH01000040">
    <property type="protein sequence ID" value="KEO71714.1"/>
    <property type="molecule type" value="Genomic_DNA"/>
</dbReference>
<organism evidence="2 3">
    <name type="scientific">Anditalea andensis</name>
    <dbReference type="NCBI Taxonomy" id="1048983"/>
    <lineage>
        <taxon>Bacteria</taxon>
        <taxon>Pseudomonadati</taxon>
        <taxon>Bacteroidota</taxon>
        <taxon>Cytophagia</taxon>
        <taxon>Cytophagales</taxon>
        <taxon>Cytophagaceae</taxon>
        <taxon>Anditalea</taxon>
    </lineage>
</organism>
<dbReference type="Gene3D" id="3.40.30.10">
    <property type="entry name" value="Glutaredoxin"/>
    <property type="match status" value="1"/>
</dbReference>
<comment type="caution">
    <text evidence="2">The sequence shown here is derived from an EMBL/GenBank/DDBJ whole genome shotgun (WGS) entry which is preliminary data.</text>
</comment>
<protein>
    <recommendedName>
        <fullName evidence="1">Thioredoxin domain-containing protein</fullName>
    </recommendedName>
</protein>
<dbReference type="AlphaFoldDB" id="A0A074KS45"/>
<evidence type="ECO:0000313" key="3">
    <source>
        <dbReference type="Proteomes" id="UP000027821"/>
    </source>
</evidence>
<dbReference type="Proteomes" id="UP000027821">
    <property type="component" value="Unassembled WGS sequence"/>
</dbReference>
<dbReference type="InterPro" id="IPR013766">
    <property type="entry name" value="Thioredoxin_domain"/>
</dbReference>
<gene>
    <name evidence="2" type="ORF">EL17_23220</name>
</gene>
<feature type="domain" description="Thioredoxin" evidence="1">
    <location>
        <begin position="377"/>
        <end position="522"/>
    </location>
</feature>
<dbReference type="PROSITE" id="PS51352">
    <property type="entry name" value="THIOREDOXIN_2"/>
    <property type="match status" value="1"/>
</dbReference>
<dbReference type="SUPFAM" id="SSF52833">
    <property type="entry name" value="Thioredoxin-like"/>
    <property type="match status" value="1"/>
</dbReference>
<dbReference type="eggNOG" id="COG0526">
    <property type="taxonomic scope" value="Bacteria"/>
</dbReference>
<keyword evidence="3" id="KW-1185">Reference proteome</keyword>
<sequence>MKKRNIFFFLALLCLFGKDLYGQKVAGHPPVPSAVEGAPVVVYGEIKSRKALSQFEVKYWENPLDLQNDAPVSVLEYITLLPGKLSDGTLGNYTFRWDGNLSYPTVISISSLETDLLNQFVLFPGDSIKVYLDTHTHVRVFSGPSEASFQYQEDRKRMNKKNIFSKPVSFLIRNPSSLFDDEEQLKAHQNQQLHGFGREVDIQEPDAMSMFLKFKEEWDSFKTHQLADLPEYGHIKDRHLKYLLAHDLAESYNTDLQSLARTKDYAIQEGNDQLSREIDQLAIDKFLPLLTTYDDPSHHSPYVKALFTLLTQFSTFKIGEGLDDLALTANLKDQLLMMDIFWKYRQGRIPYYDLAEMAKKIRHPETKKITEDFLVKFRPGTEVTGFNFQTPEGDSLKLDDLRGHYVLVSTYFTGCSASSNYYKRTLDTLLDTFKTTPDLKVVIISSDTDDQVWHHSLSSKQYTDHRAINLWAGTPNHPFLRFYHLKGYPSQVLLGPDGEIIAIPGLKIGTKGLISTIQKHLNSQSKP</sequence>
<reference evidence="2 3" key="1">
    <citation type="submission" date="2014-04" db="EMBL/GenBank/DDBJ databases">
        <title>Characterization and application of a salt tolerant electro-active bacterium.</title>
        <authorList>
            <person name="Yang L."/>
            <person name="Wei S."/>
            <person name="Tay Q.X.M."/>
        </authorList>
    </citation>
    <scope>NUCLEOTIDE SEQUENCE [LARGE SCALE GENOMIC DNA]</scope>
    <source>
        <strain evidence="2 3">LY1</strain>
    </source>
</reference>
<dbReference type="InterPro" id="IPR036249">
    <property type="entry name" value="Thioredoxin-like_sf"/>
</dbReference>
<evidence type="ECO:0000313" key="2">
    <source>
        <dbReference type="EMBL" id="KEO71714.1"/>
    </source>
</evidence>
<dbReference type="RefSeq" id="WP_035079685.1">
    <property type="nucleotide sequence ID" value="NZ_JMIH01000040.1"/>
</dbReference>
<dbReference type="OrthoDB" id="9815205at2"/>